<comment type="caution">
    <text evidence="1">The sequence shown here is derived from an EMBL/GenBank/DDBJ whole genome shotgun (WGS) entry which is preliminary data.</text>
</comment>
<protein>
    <submittedName>
        <fullName evidence="1">Aspartic peptidase domain-containing protein</fullName>
    </submittedName>
</protein>
<name>A0ACB8A7H9_9AGAM</name>
<sequence length="416" mass="44568">MIINIYSRCIMLVTVTLLSFLPVLAAALPRSPTFITIPLNQRSSLRRENGIADLPAFRRVMARALSKVERNLDTYTKNTGRYVANSSHLPVQRRDQDSIPLIDYENAYWYGSIAVGTPSTLFTVDFDTGSSDLFLPGPDCPTCSGLTLYHPNSSSTSEQINGLNVSLHYGDGSLVIGDVYNDTVSVGGYTATNQAIVVATSYSSMFAYPYRVSDGLMGMAFGSIAESTSSPLFQTLVAQGAVQEPVFAFKLAQNGSELRIGGTNNALYTGNFTYTNVTKAAMWQINVGGVSVNGVDIASNVTAVVDTGTTLIIGDVASVGKLYAGIGGLEIDDAFVFPCNTSPNITIQIENKTIAIAPETMNRGYYSTDINGLDLCLGGIAGSNSTDIWVLGDVLMRNVYTVFDVENQRVGFADLA</sequence>
<dbReference type="Proteomes" id="UP000790377">
    <property type="component" value="Unassembled WGS sequence"/>
</dbReference>
<dbReference type="EMBL" id="MU267764">
    <property type="protein sequence ID" value="KAH7909360.1"/>
    <property type="molecule type" value="Genomic_DNA"/>
</dbReference>
<evidence type="ECO:0000313" key="2">
    <source>
        <dbReference type="Proteomes" id="UP000790377"/>
    </source>
</evidence>
<organism evidence="1 2">
    <name type="scientific">Hygrophoropsis aurantiaca</name>
    <dbReference type="NCBI Taxonomy" id="72124"/>
    <lineage>
        <taxon>Eukaryota</taxon>
        <taxon>Fungi</taxon>
        <taxon>Dikarya</taxon>
        <taxon>Basidiomycota</taxon>
        <taxon>Agaricomycotina</taxon>
        <taxon>Agaricomycetes</taxon>
        <taxon>Agaricomycetidae</taxon>
        <taxon>Boletales</taxon>
        <taxon>Coniophorineae</taxon>
        <taxon>Hygrophoropsidaceae</taxon>
        <taxon>Hygrophoropsis</taxon>
    </lineage>
</organism>
<reference evidence="1" key="1">
    <citation type="journal article" date="2021" name="New Phytol.">
        <title>Evolutionary innovations through gain and loss of genes in the ectomycorrhizal Boletales.</title>
        <authorList>
            <person name="Wu G."/>
            <person name="Miyauchi S."/>
            <person name="Morin E."/>
            <person name="Kuo A."/>
            <person name="Drula E."/>
            <person name="Varga T."/>
            <person name="Kohler A."/>
            <person name="Feng B."/>
            <person name="Cao Y."/>
            <person name="Lipzen A."/>
            <person name="Daum C."/>
            <person name="Hundley H."/>
            <person name="Pangilinan J."/>
            <person name="Johnson J."/>
            <person name="Barry K."/>
            <person name="LaButti K."/>
            <person name="Ng V."/>
            <person name="Ahrendt S."/>
            <person name="Min B."/>
            <person name="Choi I.G."/>
            <person name="Park H."/>
            <person name="Plett J.M."/>
            <person name="Magnuson J."/>
            <person name="Spatafora J.W."/>
            <person name="Nagy L.G."/>
            <person name="Henrissat B."/>
            <person name="Grigoriev I.V."/>
            <person name="Yang Z.L."/>
            <person name="Xu J."/>
            <person name="Martin F.M."/>
        </authorList>
    </citation>
    <scope>NUCLEOTIDE SEQUENCE</scope>
    <source>
        <strain evidence="1">ATCC 28755</strain>
    </source>
</reference>
<gene>
    <name evidence="1" type="ORF">BJ138DRAFT_236650</name>
</gene>
<proteinExistence type="predicted"/>
<accession>A0ACB8A7H9</accession>
<evidence type="ECO:0000313" key="1">
    <source>
        <dbReference type="EMBL" id="KAH7909360.1"/>
    </source>
</evidence>
<keyword evidence="2" id="KW-1185">Reference proteome</keyword>